<reference evidence="1 2" key="1">
    <citation type="submission" date="2015-10" db="EMBL/GenBank/DDBJ databases">
        <title>Draft genome sequence of Streptomyces griseoruber DSM 40281, type strain for the species Streptomyces griseoruber.</title>
        <authorList>
            <person name="Ruckert C."/>
            <person name="Winkler A."/>
            <person name="Kalinowski J."/>
            <person name="Kampfer P."/>
            <person name="Glaeser S."/>
        </authorList>
    </citation>
    <scope>NUCLEOTIDE SEQUENCE [LARGE SCALE GENOMIC DNA]</scope>
    <source>
        <strain evidence="1 2">DSM 40281</strain>
    </source>
</reference>
<protein>
    <submittedName>
        <fullName evidence="1">Uncharacterized protein</fullName>
    </submittedName>
</protein>
<dbReference type="OrthoDB" id="5148951at2"/>
<dbReference type="EMBL" id="LMWW01000008">
    <property type="protein sequence ID" value="KUN87084.1"/>
    <property type="molecule type" value="Genomic_DNA"/>
</dbReference>
<accession>A0A101T794</accession>
<name>A0A101T794_9ACTN</name>
<proteinExistence type="predicted"/>
<dbReference type="AlphaFoldDB" id="A0A101T794"/>
<dbReference type="RefSeq" id="WP_055633648.1">
    <property type="nucleotide sequence ID" value="NZ_KQ948764.1"/>
</dbReference>
<dbReference type="STRING" id="1943.AQJ64_07300"/>
<sequence>MPDFVREGRLFRVVSFAASHRQLLLRSDATAVDNTDTRVEVYFGHVELMLLRPIYPKGIHVRPASEAEFAVLKERHDLPAGDAGFTWMIEPGGDSFVVSAAPAWREADREFEDPSLFDFSQPWPPDFPVEYGSVG</sequence>
<organism evidence="1 2">
    <name type="scientific">Streptomyces griseoruber</name>
    <dbReference type="NCBI Taxonomy" id="1943"/>
    <lineage>
        <taxon>Bacteria</taxon>
        <taxon>Bacillati</taxon>
        <taxon>Actinomycetota</taxon>
        <taxon>Actinomycetes</taxon>
        <taxon>Kitasatosporales</taxon>
        <taxon>Streptomycetaceae</taxon>
        <taxon>Streptomyces</taxon>
    </lineage>
</organism>
<keyword evidence="2" id="KW-1185">Reference proteome</keyword>
<dbReference type="Proteomes" id="UP000052982">
    <property type="component" value="Unassembled WGS sequence"/>
</dbReference>
<gene>
    <name evidence="1" type="ORF">AQJ64_07300</name>
</gene>
<evidence type="ECO:0000313" key="1">
    <source>
        <dbReference type="EMBL" id="KUN87084.1"/>
    </source>
</evidence>
<comment type="caution">
    <text evidence="1">The sequence shown here is derived from an EMBL/GenBank/DDBJ whole genome shotgun (WGS) entry which is preliminary data.</text>
</comment>
<evidence type="ECO:0000313" key="2">
    <source>
        <dbReference type="Proteomes" id="UP000052982"/>
    </source>
</evidence>